<protein>
    <submittedName>
        <fullName evidence="2">Uncharacterized protein</fullName>
    </submittedName>
</protein>
<keyword evidence="1" id="KW-1133">Transmembrane helix</keyword>
<proteinExistence type="predicted"/>
<keyword evidence="1" id="KW-0812">Transmembrane</keyword>
<dbReference type="STRING" id="641665.GCA_002104455_02218"/>
<gene>
    <name evidence="2" type="ORF">SAMN05216262_13119</name>
</gene>
<name>A0A1H7U0B8_9GAMM</name>
<dbReference type="Proteomes" id="UP000199297">
    <property type="component" value="Unassembled WGS sequence"/>
</dbReference>
<dbReference type="EMBL" id="FOBI01000031">
    <property type="protein sequence ID" value="SEL90245.1"/>
    <property type="molecule type" value="Genomic_DNA"/>
</dbReference>
<feature type="transmembrane region" description="Helical" evidence="1">
    <location>
        <begin position="258"/>
        <end position="275"/>
    </location>
</feature>
<evidence type="ECO:0000313" key="2">
    <source>
        <dbReference type="EMBL" id="SEL90245.1"/>
    </source>
</evidence>
<sequence length="276" mass="31356">MKRKQQLNALAAACGTTSKCPYCEVEPEKIPKRKAKCKSCKKPIYPRKDPVSGESRLYREGDLFLLEELKALSDGWWEGWYKENKGVLSARKDLAKEWNIDEVDVSVGDAKWRDSHTRIAEGTEKKDWDKVYCSYQSMLRQVQSEKSEAKTPLPELVAAFMITGYGRTDNYGSNTIGRPQFMLIDQLTTNPDEVYDLIKDTTAAESYSRLMGVTLDTIIKRYKNELKEEAEMVEEMRRIETSNSSSTSHSEKKGFPKSVLFLLGLIGLSIAIAAIR</sequence>
<keyword evidence="3" id="KW-1185">Reference proteome</keyword>
<dbReference type="RefSeq" id="WP_085286151.1">
    <property type="nucleotide sequence ID" value="NZ_FOBI01000031.1"/>
</dbReference>
<evidence type="ECO:0000256" key="1">
    <source>
        <dbReference type="SAM" id="Phobius"/>
    </source>
</evidence>
<evidence type="ECO:0000313" key="3">
    <source>
        <dbReference type="Proteomes" id="UP000199297"/>
    </source>
</evidence>
<keyword evidence="1" id="KW-0472">Membrane</keyword>
<reference evidence="3" key="1">
    <citation type="submission" date="2016-10" db="EMBL/GenBank/DDBJ databases">
        <authorList>
            <person name="Varghese N."/>
            <person name="Submissions S."/>
        </authorList>
    </citation>
    <scope>NUCLEOTIDE SEQUENCE [LARGE SCALE GENOMIC DNA]</scope>
    <source>
        <strain evidence="3">CGMCC 1.9127</strain>
    </source>
</reference>
<dbReference type="AlphaFoldDB" id="A0A1H7U0B8"/>
<organism evidence="2 3">
    <name type="scientific">Colwellia chukchiensis</name>
    <dbReference type="NCBI Taxonomy" id="641665"/>
    <lineage>
        <taxon>Bacteria</taxon>
        <taxon>Pseudomonadati</taxon>
        <taxon>Pseudomonadota</taxon>
        <taxon>Gammaproteobacteria</taxon>
        <taxon>Alteromonadales</taxon>
        <taxon>Colwelliaceae</taxon>
        <taxon>Colwellia</taxon>
    </lineage>
</organism>
<accession>A0A1H7U0B8</accession>
<dbReference type="OrthoDB" id="7060568at2"/>